<dbReference type="AlphaFoldDB" id="A0A6G0U283"/>
<reference evidence="2 3" key="1">
    <citation type="submission" date="2019-08" db="EMBL/GenBank/DDBJ databases">
        <title>The genome of the soybean aphid Biotype 1, its phylome, world population structure and adaptation to the North American continent.</title>
        <authorList>
            <person name="Giordano R."/>
            <person name="Donthu R.K."/>
            <person name="Hernandez A.G."/>
            <person name="Wright C.L."/>
            <person name="Zimin A.V."/>
        </authorList>
    </citation>
    <scope>NUCLEOTIDE SEQUENCE [LARGE SCALE GENOMIC DNA]</scope>
    <source>
        <tissue evidence="2">Whole aphids</tissue>
    </source>
</reference>
<name>A0A6G0U283_APHGL</name>
<dbReference type="EMBL" id="VYZN01000009">
    <property type="protein sequence ID" value="KAE9543184.1"/>
    <property type="molecule type" value="Genomic_DNA"/>
</dbReference>
<feature type="transmembrane region" description="Helical" evidence="1">
    <location>
        <begin position="49"/>
        <end position="80"/>
    </location>
</feature>
<keyword evidence="1" id="KW-0472">Membrane</keyword>
<evidence type="ECO:0000256" key="1">
    <source>
        <dbReference type="SAM" id="Phobius"/>
    </source>
</evidence>
<comment type="caution">
    <text evidence="2">The sequence shown here is derived from an EMBL/GenBank/DDBJ whole genome shotgun (WGS) entry which is preliminary data.</text>
</comment>
<proteinExistence type="predicted"/>
<dbReference type="Proteomes" id="UP000475862">
    <property type="component" value="Unassembled WGS sequence"/>
</dbReference>
<keyword evidence="1" id="KW-0812">Transmembrane</keyword>
<accession>A0A6G0U283</accession>
<sequence>MPMPSLRDYWICHLKNRYYRIREEVMRKQSPPGCWFQPGKKDIIVKNTFLYFSICLAISNFSNYLVLVGIVVTCNIYYYIVKNVKIKKILLNLISVRDLVILVFTARHCYARVYHANTDNLLILAKSNSYYDSTSRHLHKLIPHNFENLIQMYANCVSRLNVYIKYTYKHKSSVDYFMDFSIQIYRISKICITLTITPQ</sequence>
<keyword evidence="1" id="KW-1133">Transmembrane helix</keyword>
<organism evidence="2 3">
    <name type="scientific">Aphis glycines</name>
    <name type="common">Soybean aphid</name>
    <dbReference type="NCBI Taxonomy" id="307491"/>
    <lineage>
        <taxon>Eukaryota</taxon>
        <taxon>Metazoa</taxon>
        <taxon>Ecdysozoa</taxon>
        <taxon>Arthropoda</taxon>
        <taxon>Hexapoda</taxon>
        <taxon>Insecta</taxon>
        <taxon>Pterygota</taxon>
        <taxon>Neoptera</taxon>
        <taxon>Paraneoptera</taxon>
        <taxon>Hemiptera</taxon>
        <taxon>Sternorrhyncha</taxon>
        <taxon>Aphidomorpha</taxon>
        <taxon>Aphidoidea</taxon>
        <taxon>Aphididae</taxon>
        <taxon>Aphidini</taxon>
        <taxon>Aphis</taxon>
        <taxon>Aphis</taxon>
    </lineage>
</organism>
<protein>
    <submittedName>
        <fullName evidence="2">Uncharacterized protein</fullName>
    </submittedName>
</protein>
<evidence type="ECO:0000313" key="2">
    <source>
        <dbReference type="EMBL" id="KAE9543184.1"/>
    </source>
</evidence>
<evidence type="ECO:0000313" key="3">
    <source>
        <dbReference type="Proteomes" id="UP000475862"/>
    </source>
</evidence>
<keyword evidence="3" id="KW-1185">Reference proteome</keyword>
<gene>
    <name evidence="2" type="ORF">AGLY_003095</name>
</gene>